<organism evidence="2 3">
    <name type="scientific">Phyllosticta citribraziliensis</name>
    <dbReference type="NCBI Taxonomy" id="989973"/>
    <lineage>
        <taxon>Eukaryota</taxon>
        <taxon>Fungi</taxon>
        <taxon>Dikarya</taxon>
        <taxon>Ascomycota</taxon>
        <taxon>Pezizomycotina</taxon>
        <taxon>Dothideomycetes</taxon>
        <taxon>Dothideomycetes incertae sedis</taxon>
        <taxon>Botryosphaeriales</taxon>
        <taxon>Phyllostictaceae</taxon>
        <taxon>Phyllosticta</taxon>
    </lineage>
</organism>
<feature type="compositionally biased region" description="Low complexity" evidence="1">
    <location>
        <begin position="138"/>
        <end position="149"/>
    </location>
</feature>
<proteinExistence type="predicted"/>
<dbReference type="Proteomes" id="UP001360953">
    <property type="component" value="Unassembled WGS sequence"/>
</dbReference>
<feature type="compositionally biased region" description="Basic and acidic residues" evidence="1">
    <location>
        <begin position="1"/>
        <end position="10"/>
    </location>
</feature>
<comment type="caution">
    <text evidence="2">The sequence shown here is derived from an EMBL/GenBank/DDBJ whole genome shotgun (WGS) entry which is preliminary data.</text>
</comment>
<reference evidence="2 3" key="1">
    <citation type="submission" date="2024-04" db="EMBL/GenBank/DDBJ databases">
        <title>Phyllosticta paracitricarpa is synonymous to the EU quarantine fungus P. citricarpa based on phylogenomic analyses.</title>
        <authorList>
            <consortium name="Lawrence Berkeley National Laboratory"/>
            <person name="Van ingen-buijs V.A."/>
            <person name="Van westerhoven A.C."/>
            <person name="Haridas S."/>
            <person name="Skiadas P."/>
            <person name="Martin F."/>
            <person name="Groenewald J.Z."/>
            <person name="Crous P.W."/>
            <person name="Seidl M.F."/>
        </authorList>
    </citation>
    <scope>NUCLEOTIDE SEQUENCE [LARGE SCALE GENOMIC DNA]</scope>
    <source>
        <strain evidence="2 3">CPC 17464</strain>
    </source>
</reference>
<name>A0ABR1LKN9_9PEZI</name>
<gene>
    <name evidence="2" type="ORF">J3D65DRAFT_388739</name>
</gene>
<accession>A0ABR1LKN9</accession>
<sequence length="276" mass="29722">METAGDEWKGKVRKIASGSVVVDKQHHHRQRPVSHPPIHSSDMISNAVAALSAPSTPCHALPNHLGFTLPSAQASECASQATPCLSAPPAITHSHAIPATGAVRPPLAFSSFVNFAPLTGAQRRPNQLPSVDRNRAGSKSSSSSSSSSKPRNRGNEARSTDRRPDAECPDWSPAWLIALSGRAEKQERELARLVGGWMYVNSATEPPTRPLTSCCCPLPRSTRSGEEDTTMTGPVQQTSHAMPLLMHSVACVLPSRPWISIASLETHTPVRHHHHR</sequence>
<evidence type="ECO:0000313" key="2">
    <source>
        <dbReference type="EMBL" id="KAK7535766.1"/>
    </source>
</evidence>
<dbReference type="GeneID" id="92028734"/>
<evidence type="ECO:0000256" key="1">
    <source>
        <dbReference type="SAM" id="MobiDB-lite"/>
    </source>
</evidence>
<protein>
    <submittedName>
        <fullName evidence="2">Uncharacterized protein</fullName>
    </submittedName>
</protein>
<keyword evidence="3" id="KW-1185">Reference proteome</keyword>
<feature type="region of interest" description="Disordered" evidence="1">
    <location>
        <begin position="1"/>
        <end position="39"/>
    </location>
</feature>
<feature type="region of interest" description="Disordered" evidence="1">
    <location>
        <begin position="120"/>
        <end position="167"/>
    </location>
</feature>
<evidence type="ECO:0000313" key="3">
    <source>
        <dbReference type="Proteomes" id="UP001360953"/>
    </source>
</evidence>
<dbReference type="RefSeq" id="XP_066654182.1">
    <property type="nucleotide sequence ID" value="XM_066795828.1"/>
</dbReference>
<dbReference type="EMBL" id="JBBPEH010000007">
    <property type="protein sequence ID" value="KAK7535766.1"/>
    <property type="molecule type" value="Genomic_DNA"/>
</dbReference>
<feature type="compositionally biased region" description="Basic and acidic residues" evidence="1">
    <location>
        <begin position="153"/>
        <end position="166"/>
    </location>
</feature>